<protein>
    <submittedName>
        <fullName evidence="1">Uncharacterized protein</fullName>
    </submittedName>
</protein>
<dbReference type="AlphaFoldDB" id="A0A3N4K4C1"/>
<feature type="non-terminal residue" evidence="1">
    <location>
        <position position="1"/>
    </location>
</feature>
<gene>
    <name evidence="1" type="ORF">L873DRAFT_1663697</name>
</gene>
<dbReference type="Proteomes" id="UP000276215">
    <property type="component" value="Unassembled WGS sequence"/>
</dbReference>
<evidence type="ECO:0000313" key="1">
    <source>
        <dbReference type="EMBL" id="RPB05203.1"/>
    </source>
</evidence>
<reference evidence="1 2" key="1">
    <citation type="journal article" date="2018" name="Nat. Ecol. Evol.">
        <title>Pezizomycetes genomes reveal the molecular basis of ectomycorrhizal truffle lifestyle.</title>
        <authorList>
            <person name="Murat C."/>
            <person name="Payen T."/>
            <person name="Noel B."/>
            <person name="Kuo A."/>
            <person name="Morin E."/>
            <person name="Chen J."/>
            <person name="Kohler A."/>
            <person name="Krizsan K."/>
            <person name="Balestrini R."/>
            <person name="Da Silva C."/>
            <person name="Montanini B."/>
            <person name="Hainaut M."/>
            <person name="Levati E."/>
            <person name="Barry K.W."/>
            <person name="Belfiori B."/>
            <person name="Cichocki N."/>
            <person name="Clum A."/>
            <person name="Dockter R.B."/>
            <person name="Fauchery L."/>
            <person name="Guy J."/>
            <person name="Iotti M."/>
            <person name="Le Tacon F."/>
            <person name="Lindquist E.A."/>
            <person name="Lipzen A."/>
            <person name="Malagnac F."/>
            <person name="Mello A."/>
            <person name="Molinier V."/>
            <person name="Miyauchi S."/>
            <person name="Poulain J."/>
            <person name="Riccioni C."/>
            <person name="Rubini A."/>
            <person name="Sitrit Y."/>
            <person name="Splivallo R."/>
            <person name="Traeger S."/>
            <person name="Wang M."/>
            <person name="Zifcakova L."/>
            <person name="Wipf D."/>
            <person name="Zambonelli A."/>
            <person name="Paolocci F."/>
            <person name="Nowrousian M."/>
            <person name="Ottonello S."/>
            <person name="Baldrian P."/>
            <person name="Spatafora J.W."/>
            <person name="Henrissat B."/>
            <person name="Nagy L.G."/>
            <person name="Aury J.M."/>
            <person name="Wincker P."/>
            <person name="Grigoriev I.V."/>
            <person name="Bonfante P."/>
            <person name="Martin F.M."/>
        </authorList>
    </citation>
    <scope>NUCLEOTIDE SEQUENCE [LARGE SCALE GENOMIC DNA]</scope>
    <source>
        <strain evidence="1 2">120613-1</strain>
    </source>
</reference>
<organism evidence="1 2">
    <name type="scientific">Choiromyces venosus 120613-1</name>
    <dbReference type="NCBI Taxonomy" id="1336337"/>
    <lineage>
        <taxon>Eukaryota</taxon>
        <taxon>Fungi</taxon>
        <taxon>Dikarya</taxon>
        <taxon>Ascomycota</taxon>
        <taxon>Pezizomycotina</taxon>
        <taxon>Pezizomycetes</taxon>
        <taxon>Pezizales</taxon>
        <taxon>Tuberaceae</taxon>
        <taxon>Choiromyces</taxon>
    </lineage>
</organism>
<name>A0A3N4K4C1_9PEZI</name>
<proteinExistence type="predicted"/>
<sequence>VLKGYIKNISILIDLCRVLNLNYFKMLEQMVCYIMQSIVNEQQLPTNLTELRLLSVEQFTQLEIPDSDFQETDVF</sequence>
<dbReference type="EMBL" id="ML120354">
    <property type="protein sequence ID" value="RPB05203.1"/>
    <property type="molecule type" value="Genomic_DNA"/>
</dbReference>
<evidence type="ECO:0000313" key="2">
    <source>
        <dbReference type="Proteomes" id="UP000276215"/>
    </source>
</evidence>
<keyword evidence="2" id="KW-1185">Reference proteome</keyword>
<accession>A0A3N4K4C1</accession>